<protein>
    <recommendedName>
        <fullName evidence="5">Anti-sigma factor</fullName>
    </recommendedName>
</protein>
<proteinExistence type="predicted"/>
<organism evidence="3 4">
    <name type="scientific">Flaviaesturariibacter amylovorans</name>
    <dbReference type="NCBI Taxonomy" id="1084520"/>
    <lineage>
        <taxon>Bacteria</taxon>
        <taxon>Pseudomonadati</taxon>
        <taxon>Bacteroidota</taxon>
        <taxon>Chitinophagia</taxon>
        <taxon>Chitinophagales</taxon>
        <taxon>Chitinophagaceae</taxon>
        <taxon>Flaviaestuariibacter</taxon>
    </lineage>
</organism>
<dbReference type="RefSeq" id="WP_345254871.1">
    <property type="nucleotide sequence ID" value="NZ_BAABGY010000006.1"/>
</dbReference>
<keyword evidence="2" id="KW-0812">Transmembrane</keyword>
<keyword evidence="2" id="KW-0472">Membrane</keyword>
<gene>
    <name evidence="3" type="ORF">GCM10023184_15730</name>
</gene>
<keyword evidence="4" id="KW-1185">Reference proteome</keyword>
<evidence type="ECO:0000313" key="3">
    <source>
        <dbReference type="EMBL" id="GAA4326841.1"/>
    </source>
</evidence>
<evidence type="ECO:0000256" key="1">
    <source>
        <dbReference type="SAM" id="MobiDB-lite"/>
    </source>
</evidence>
<evidence type="ECO:0000313" key="4">
    <source>
        <dbReference type="Proteomes" id="UP001501725"/>
    </source>
</evidence>
<dbReference type="Proteomes" id="UP001501725">
    <property type="component" value="Unassembled WGS sequence"/>
</dbReference>
<dbReference type="EMBL" id="BAABGY010000006">
    <property type="protein sequence ID" value="GAA4326841.1"/>
    <property type="molecule type" value="Genomic_DNA"/>
</dbReference>
<feature type="compositionally biased region" description="Low complexity" evidence="1">
    <location>
        <begin position="130"/>
        <end position="146"/>
    </location>
</feature>
<accession>A0ABP8GM05</accession>
<feature type="region of interest" description="Disordered" evidence="1">
    <location>
        <begin position="105"/>
        <end position="175"/>
    </location>
</feature>
<feature type="compositionally biased region" description="Basic and acidic residues" evidence="1">
    <location>
        <begin position="158"/>
        <end position="169"/>
    </location>
</feature>
<feature type="transmembrane region" description="Helical" evidence="2">
    <location>
        <begin position="77"/>
        <end position="98"/>
    </location>
</feature>
<name>A0ABP8GM05_9BACT</name>
<comment type="caution">
    <text evidence="3">The sequence shown here is derived from an EMBL/GenBank/DDBJ whole genome shotgun (WGS) entry which is preliminary data.</text>
</comment>
<reference evidence="4" key="1">
    <citation type="journal article" date="2019" name="Int. J. Syst. Evol. Microbiol.">
        <title>The Global Catalogue of Microorganisms (GCM) 10K type strain sequencing project: providing services to taxonomists for standard genome sequencing and annotation.</title>
        <authorList>
            <consortium name="The Broad Institute Genomics Platform"/>
            <consortium name="The Broad Institute Genome Sequencing Center for Infectious Disease"/>
            <person name="Wu L."/>
            <person name="Ma J."/>
        </authorList>
    </citation>
    <scope>NUCLEOTIDE SEQUENCE [LARGE SCALE GENOMIC DNA]</scope>
    <source>
        <strain evidence="4">JCM 17919</strain>
    </source>
</reference>
<keyword evidence="2" id="KW-1133">Transmembrane helix</keyword>
<evidence type="ECO:0000256" key="2">
    <source>
        <dbReference type="SAM" id="Phobius"/>
    </source>
</evidence>
<evidence type="ECO:0008006" key="5">
    <source>
        <dbReference type="Google" id="ProtNLM"/>
    </source>
</evidence>
<sequence length="259" mass="27489">MSEQWIERLKHFEAPPPATAWDRVEESLDAAPLAGRLQEFAAPPPPALWDRIESELDAPAVSTADEAPVLPRRRRNFVPYAAAAALFGAALITTLVLFNRPGSNPVARQDDPAPGAVTVPGQTSGEPGVDTGAAQTAIAATPAPDDLNPDPASPARANDTDGPKPDRSRTRTGTLSASIAGADRYLVRTQQNGHKVRLSKKVSPVFDCAEHSTGFSWSLCQVSIGVLQEKLAAQPSAINTDFGGLIDRIMELEAKTTAR</sequence>